<proteinExistence type="predicted"/>
<feature type="region of interest" description="Disordered" evidence="1">
    <location>
        <begin position="325"/>
        <end position="344"/>
    </location>
</feature>
<dbReference type="RefSeq" id="WP_179444017.1">
    <property type="nucleotide sequence ID" value="NZ_JACBZS010000001.1"/>
</dbReference>
<dbReference type="Pfam" id="PF13830">
    <property type="entry name" value="DUF4192"/>
    <property type="match status" value="1"/>
</dbReference>
<accession>A0A7Z0D6Y9</accession>
<gene>
    <name evidence="2" type="ORF">GGQ54_000579</name>
</gene>
<name>A0A7Z0D6Y9_9ACTN</name>
<sequence>MNSDGPNSGDIDSGDIDSGDIDSGDPGAAGHRMRIGDRGDLVAAVPYLLGFHPAESLVLVALRGTRLVVTARVDLPDPERAGELVARAAQILDTQRCDGVLLLAFSDDEDYPVGYLLARLAQALAGVVVDALVVRHAAWCSVFEPDGATEAVDAASPKVAEAVVAGLRALPSREGLADLARHGDDTLAESCTEAMLALIRSDPDDDELDARTAELLDAGLAGPLGEEAAAELAVLAGTGAGQAAALGRLTRDRAPDLVGFWSSVVRRTPEPWAAGPLALLGMAAWVSGDGALQLICAERALAIDETEPLAHDLLDLNAAMVPPSAWDPAHARGPLSVPDPDEPG</sequence>
<protein>
    <recommendedName>
        <fullName evidence="4">DUF4192 domain-containing protein</fullName>
    </recommendedName>
</protein>
<feature type="compositionally biased region" description="Low complexity" evidence="1">
    <location>
        <begin position="1"/>
        <end position="11"/>
    </location>
</feature>
<reference evidence="2 3" key="1">
    <citation type="submission" date="2020-07" db="EMBL/GenBank/DDBJ databases">
        <title>Sequencing the genomes of 1000 actinobacteria strains.</title>
        <authorList>
            <person name="Klenk H.-P."/>
        </authorList>
    </citation>
    <scope>NUCLEOTIDE SEQUENCE [LARGE SCALE GENOMIC DNA]</scope>
    <source>
        <strain evidence="2 3">DSM 103164</strain>
    </source>
</reference>
<feature type="compositionally biased region" description="Acidic residues" evidence="1">
    <location>
        <begin position="12"/>
        <end position="23"/>
    </location>
</feature>
<evidence type="ECO:0000313" key="2">
    <source>
        <dbReference type="EMBL" id="NYI70019.1"/>
    </source>
</evidence>
<keyword evidence="3" id="KW-1185">Reference proteome</keyword>
<dbReference type="EMBL" id="JACBZS010000001">
    <property type="protein sequence ID" value="NYI70019.1"/>
    <property type="molecule type" value="Genomic_DNA"/>
</dbReference>
<feature type="region of interest" description="Disordered" evidence="1">
    <location>
        <begin position="1"/>
        <end position="30"/>
    </location>
</feature>
<evidence type="ECO:0008006" key="4">
    <source>
        <dbReference type="Google" id="ProtNLM"/>
    </source>
</evidence>
<evidence type="ECO:0000256" key="1">
    <source>
        <dbReference type="SAM" id="MobiDB-lite"/>
    </source>
</evidence>
<organism evidence="2 3">
    <name type="scientific">Naumannella cuiyingiana</name>
    <dbReference type="NCBI Taxonomy" id="1347891"/>
    <lineage>
        <taxon>Bacteria</taxon>
        <taxon>Bacillati</taxon>
        <taxon>Actinomycetota</taxon>
        <taxon>Actinomycetes</taxon>
        <taxon>Propionibacteriales</taxon>
        <taxon>Propionibacteriaceae</taxon>
        <taxon>Naumannella</taxon>
    </lineage>
</organism>
<dbReference type="AlphaFoldDB" id="A0A7Z0D6Y9"/>
<dbReference type="Proteomes" id="UP000527616">
    <property type="component" value="Unassembled WGS sequence"/>
</dbReference>
<comment type="caution">
    <text evidence="2">The sequence shown here is derived from an EMBL/GenBank/DDBJ whole genome shotgun (WGS) entry which is preliminary data.</text>
</comment>
<dbReference type="InterPro" id="IPR025447">
    <property type="entry name" value="DUF4192"/>
</dbReference>
<evidence type="ECO:0000313" key="3">
    <source>
        <dbReference type="Proteomes" id="UP000527616"/>
    </source>
</evidence>